<proteinExistence type="predicted"/>
<protein>
    <submittedName>
        <fullName evidence="1">Uncharacterized protein</fullName>
    </submittedName>
</protein>
<comment type="caution">
    <text evidence="1">The sequence shown here is derived from an EMBL/GenBank/DDBJ whole genome shotgun (WGS) entry which is preliminary data.</text>
</comment>
<name>A0A7Y0EM50_9CLOT</name>
<dbReference type="EMBL" id="JABBNI010000067">
    <property type="protein sequence ID" value="NMM65916.1"/>
    <property type="molecule type" value="Genomic_DNA"/>
</dbReference>
<evidence type="ECO:0000313" key="1">
    <source>
        <dbReference type="EMBL" id="NMM65916.1"/>
    </source>
</evidence>
<evidence type="ECO:0000313" key="2">
    <source>
        <dbReference type="Proteomes" id="UP000537131"/>
    </source>
</evidence>
<dbReference type="RefSeq" id="WP_169300500.1">
    <property type="nucleotide sequence ID" value="NZ_JABBNI010000067.1"/>
</dbReference>
<sequence length="53" mass="6288">MNVELEDLEIGDFIDKEKQTRLVWYRNYTNLAGIFIISKGNIYSIPIFKLAFF</sequence>
<keyword evidence="2" id="KW-1185">Reference proteome</keyword>
<reference evidence="1 2" key="1">
    <citation type="submission" date="2020-06" db="EMBL/GenBank/DDBJ databases">
        <title>Complete Genome Sequence of Clostridium muelleri sp. nov. P21T, an Acid-Alcohol Producing Acetogen Isolated from Old Hay.</title>
        <authorList>
            <person name="Duncan K.E."/>
            <person name="Tanner R.S."/>
        </authorList>
    </citation>
    <scope>NUCLEOTIDE SEQUENCE [LARGE SCALE GENOMIC DNA]</scope>
    <source>
        <strain evidence="1 2">P21</strain>
    </source>
</reference>
<gene>
    <name evidence="1" type="ORF">HBE96_25395</name>
</gene>
<dbReference type="Proteomes" id="UP000537131">
    <property type="component" value="Unassembled WGS sequence"/>
</dbReference>
<accession>A0A7Y0EM50</accession>
<organism evidence="1 2">
    <name type="scientific">Clostridium muellerianum</name>
    <dbReference type="NCBI Taxonomy" id="2716538"/>
    <lineage>
        <taxon>Bacteria</taxon>
        <taxon>Bacillati</taxon>
        <taxon>Bacillota</taxon>
        <taxon>Clostridia</taxon>
        <taxon>Eubacteriales</taxon>
        <taxon>Clostridiaceae</taxon>
        <taxon>Clostridium</taxon>
    </lineage>
</organism>
<dbReference type="AlphaFoldDB" id="A0A7Y0EM50"/>